<accession>A0AAV6GZG0</accession>
<evidence type="ECO:0000313" key="3">
    <source>
        <dbReference type="Proteomes" id="UP000823561"/>
    </source>
</evidence>
<evidence type="ECO:0000256" key="1">
    <source>
        <dbReference type="SAM" id="MobiDB-lite"/>
    </source>
</evidence>
<dbReference type="EMBL" id="JADWDJ010000006">
    <property type="protein sequence ID" value="KAG5279774.1"/>
    <property type="molecule type" value="Genomic_DNA"/>
</dbReference>
<sequence>MKCGYENSHIMGVGWCKALGSRPQTDDHKASPCCSPSSMGTCLDHCCDVCCQGCVGCCDCLCPRDCLYTFCFAYACYCFTGQTPQPAESHQYSAVQEKGSRDHFKEDRRRTRPGPKSYTAMESDYVNKEVYAENMKNSPYIYQEEVKVQRVENVKTNQPEPHRLGRRHVRHVPAHFYLVLDPYLSVDFSSHLEESQQEI</sequence>
<comment type="caution">
    <text evidence="2">The sequence shown here is derived from an EMBL/GenBank/DDBJ whole genome shotgun (WGS) entry which is preliminary data.</text>
</comment>
<feature type="region of interest" description="Disordered" evidence="1">
    <location>
        <begin position="90"/>
        <end position="119"/>
    </location>
</feature>
<evidence type="ECO:0000313" key="2">
    <source>
        <dbReference type="EMBL" id="KAG5279774.1"/>
    </source>
</evidence>
<organism evidence="2 3">
    <name type="scientific">Alosa alosa</name>
    <name type="common">allis shad</name>
    <dbReference type="NCBI Taxonomy" id="278164"/>
    <lineage>
        <taxon>Eukaryota</taxon>
        <taxon>Metazoa</taxon>
        <taxon>Chordata</taxon>
        <taxon>Craniata</taxon>
        <taxon>Vertebrata</taxon>
        <taxon>Euteleostomi</taxon>
        <taxon>Actinopterygii</taxon>
        <taxon>Neopterygii</taxon>
        <taxon>Teleostei</taxon>
        <taxon>Clupei</taxon>
        <taxon>Clupeiformes</taxon>
        <taxon>Clupeoidei</taxon>
        <taxon>Clupeidae</taxon>
        <taxon>Alosa</taxon>
    </lineage>
</organism>
<protein>
    <submittedName>
        <fullName evidence="2">Uncharacterized protein</fullName>
    </submittedName>
</protein>
<proteinExistence type="predicted"/>
<name>A0AAV6GZG0_9TELE</name>
<keyword evidence="3" id="KW-1185">Reference proteome</keyword>
<dbReference type="AlphaFoldDB" id="A0AAV6GZG0"/>
<dbReference type="Proteomes" id="UP000823561">
    <property type="component" value="Chromosome 6"/>
</dbReference>
<gene>
    <name evidence="2" type="ORF">AALO_G00081440</name>
</gene>
<reference evidence="2" key="1">
    <citation type="submission" date="2020-10" db="EMBL/GenBank/DDBJ databases">
        <title>Chromosome-scale genome assembly of the Allis shad, Alosa alosa.</title>
        <authorList>
            <person name="Margot Z."/>
            <person name="Christophe K."/>
            <person name="Cabau C."/>
            <person name="Louis A."/>
            <person name="Berthelot C."/>
            <person name="Parey E."/>
            <person name="Roest Crollius H."/>
            <person name="Montfort J."/>
            <person name="Robinson-Rechavi M."/>
            <person name="Bucao C."/>
            <person name="Bouchez O."/>
            <person name="Gislard M."/>
            <person name="Lluch J."/>
            <person name="Milhes M."/>
            <person name="Lampietro C."/>
            <person name="Lopez Roques C."/>
            <person name="Donnadieu C."/>
            <person name="Braasch I."/>
            <person name="Desvignes T."/>
            <person name="Postlethwait J."/>
            <person name="Bobe J."/>
            <person name="Guiguen Y."/>
        </authorList>
    </citation>
    <scope>NUCLEOTIDE SEQUENCE</scope>
    <source>
        <strain evidence="2">M-15738</strain>
        <tissue evidence="2">Blood</tissue>
    </source>
</reference>
<feature type="compositionally biased region" description="Basic and acidic residues" evidence="1">
    <location>
        <begin position="98"/>
        <end position="109"/>
    </location>
</feature>